<name>A0A7C0X5J0_9EURY</name>
<proteinExistence type="predicted"/>
<dbReference type="InterPro" id="IPR015422">
    <property type="entry name" value="PyrdxlP-dep_Trfase_small"/>
</dbReference>
<dbReference type="SUPFAM" id="SSF53383">
    <property type="entry name" value="PLP-dependent transferases"/>
    <property type="match status" value="1"/>
</dbReference>
<dbReference type="PANTHER" id="PTHR42858:SF1">
    <property type="entry name" value="LD15494P"/>
    <property type="match status" value="1"/>
</dbReference>
<feature type="domain" description="Aminotransferase class I/classII large" evidence="1">
    <location>
        <begin position="38"/>
        <end position="239"/>
    </location>
</feature>
<dbReference type="GO" id="GO:0047536">
    <property type="term" value="F:2-aminoadipate transaminase activity"/>
    <property type="evidence" value="ECO:0007669"/>
    <property type="project" value="TreeGrafter"/>
</dbReference>
<keyword evidence="2" id="KW-0808">Transferase</keyword>
<dbReference type="InterPro" id="IPR015421">
    <property type="entry name" value="PyrdxlP-dep_Trfase_major"/>
</dbReference>
<dbReference type="Proteomes" id="UP000885863">
    <property type="component" value="Unassembled WGS sequence"/>
</dbReference>
<dbReference type="InterPro" id="IPR004839">
    <property type="entry name" value="Aminotransferase_I/II_large"/>
</dbReference>
<dbReference type="PANTHER" id="PTHR42858">
    <property type="entry name" value="AMINOTRANSFERASE"/>
    <property type="match status" value="1"/>
</dbReference>
<dbReference type="GO" id="GO:0030170">
    <property type="term" value="F:pyridoxal phosphate binding"/>
    <property type="evidence" value="ECO:0007669"/>
    <property type="project" value="InterPro"/>
</dbReference>
<comment type="caution">
    <text evidence="2">The sequence shown here is derived from an EMBL/GenBank/DDBJ whole genome shotgun (WGS) entry which is preliminary data.</text>
</comment>
<reference evidence="2" key="1">
    <citation type="journal article" date="2020" name="mSystems">
        <title>Genome- and Community-Level Interaction Insights into Carbon Utilization and Element Cycling Functions of Hydrothermarchaeota in Hydrothermal Sediment.</title>
        <authorList>
            <person name="Zhou Z."/>
            <person name="Liu Y."/>
            <person name="Xu W."/>
            <person name="Pan J."/>
            <person name="Luo Z.H."/>
            <person name="Li M."/>
        </authorList>
    </citation>
    <scope>NUCLEOTIDE SEQUENCE [LARGE SCALE GENOMIC DNA]</scope>
    <source>
        <strain evidence="2">HyVt-185</strain>
    </source>
</reference>
<sequence>MEPDEILLSRYGTLSSIPSPVNRMMAAFAEEFRDGIDINLGVGYVNERTIPRELIIEAQQEVLRHPEKYRAALNYGGSRGSQNLIRSIRGYYLKRRIGGIDEELLDSKEIIIGPNGATSLLDGITHLLPPGIVITSDPIYYIYCNLLERAGFKVMPIPEDSEGIRTDLLRERIGELGESRGEISFVYIVTVSNPTGTILSNRRRKELVEIVADLSGDLGRKVPIFFDRAYEDLIHDPDAEKPLSGFLFDELGIVYEIGTLSRVLAGEFCVHPAGEMVELGKRQMRISYGFEELEQIKRAIEYMREGVAYVKERADSGDREASR</sequence>
<dbReference type="Pfam" id="PF00155">
    <property type="entry name" value="Aminotran_1_2"/>
    <property type="match status" value="1"/>
</dbReference>
<dbReference type="InterPro" id="IPR015424">
    <property type="entry name" value="PyrdxlP-dep_Trfase"/>
</dbReference>
<accession>A0A7C0X5J0</accession>
<dbReference type="Gene3D" id="3.90.1150.10">
    <property type="entry name" value="Aspartate Aminotransferase, domain 1"/>
    <property type="match status" value="1"/>
</dbReference>
<protein>
    <submittedName>
        <fullName evidence="2">Aminotransferase class I/II-fold pyridoxal phosphate-dependent enzyme</fullName>
    </submittedName>
</protein>
<dbReference type="AlphaFoldDB" id="A0A7C0X5J0"/>
<dbReference type="EMBL" id="DQZR01000301">
    <property type="protein sequence ID" value="HDM37027.1"/>
    <property type="molecule type" value="Genomic_DNA"/>
</dbReference>
<organism evidence="2">
    <name type="scientific">Candidatus Syntropharchaeum butanivorans</name>
    <dbReference type="NCBI Taxonomy" id="1839936"/>
    <lineage>
        <taxon>Archaea</taxon>
        <taxon>Methanobacteriati</taxon>
        <taxon>Methanobacteriota</taxon>
        <taxon>Stenosarchaea group</taxon>
        <taxon>Methanomicrobia</taxon>
        <taxon>Methanosarcinales</taxon>
        <taxon>ANME-2 cluster</taxon>
        <taxon>Candidatus Syntropharchaeum</taxon>
    </lineage>
</organism>
<dbReference type="CDD" id="cd00609">
    <property type="entry name" value="AAT_like"/>
    <property type="match status" value="1"/>
</dbReference>
<gene>
    <name evidence="2" type="ORF">ENG09_07305</name>
</gene>
<evidence type="ECO:0000313" key="2">
    <source>
        <dbReference type="EMBL" id="HDM37027.1"/>
    </source>
</evidence>
<dbReference type="Gene3D" id="3.40.640.10">
    <property type="entry name" value="Type I PLP-dependent aspartate aminotransferase-like (Major domain)"/>
    <property type="match status" value="1"/>
</dbReference>
<keyword evidence="2" id="KW-0032">Aminotransferase</keyword>
<evidence type="ECO:0000259" key="1">
    <source>
        <dbReference type="Pfam" id="PF00155"/>
    </source>
</evidence>